<dbReference type="OrthoDB" id="276065at2759"/>
<dbReference type="InterPro" id="IPR021298">
    <property type="entry name" value="CFAP298"/>
</dbReference>
<evidence type="ECO:0000313" key="2">
    <source>
        <dbReference type="EMBL" id="RNA33278.1"/>
    </source>
</evidence>
<protein>
    <submittedName>
        <fullName evidence="2">Uncharacterized protein</fullName>
    </submittedName>
</protein>
<name>A0A3M7SCL4_BRAPC</name>
<comment type="caution">
    <text evidence="2">The sequence shown here is derived from an EMBL/GenBank/DDBJ whole genome shotgun (WGS) entry which is preliminary data.</text>
</comment>
<dbReference type="AlphaFoldDB" id="A0A3M7SCL4"/>
<dbReference type="PANTHER" id="PTHR13238">
    <property type="entry name" value="PROTEIN C21ORF59"/>
    <property type="match status" value="1"/>
</dbReference>
<accession>A0A3M7SCL4</accession>
<dbReference type="GO" id="GO:0003352">
    <property type="term" value="P:regulation of cilium movement"/>
    <property type="evidence" value="ECO:0007669"/>
    <property type="project" value="InterPro"/>
</dbReference>
<dbReference type="EMBL" id="REGN01001661">
    <property type="protein sequence ID" value="RNA33278.1"/>
    <property type="molecule type" value="Genomic_DNA"/>
</dbReference>
<evidence type="ECO:0000313" key="3">
    <source>
        <dbReference type="Proteomes" id="UP000276133"/>
    </source>
</evidence>
<sequence>MVKLHIKKGDESQFLFETTVELSIDECTKAVCNIFNGRLKIQRLCTEIEFLGKSGICLPYNMQGLTEEQISELKLVDEWSDRCIPSGGYVDRKDELGRRNGRAPTEKMTSILEKTIKDAKEKVSKDIVQRDISLTQAKIQEVIDELRGAVTIVYPMGLPPHDPIQMEFENKEDLEGTHAGQEVIPFNEASIWFSGKEMLSSKKLSDYLGKNEKSKVIIKIQKKGKGAPSREPVVSEEEQKKMMAYYFKKQEEMKKLAEVEDDSYLNSEWADNNQLRRQFQGLNDIKWRPR</sequence>
<dbReference type="Pfam" id="PF11069">
    <property type="entry name" value="CFAP298"/>
    <property type="match status" value="1"/>
</dbReference>
<evidence type="ECO:0000256" key="1">
    <source>
        <dbReference type="ARBA" id="ARBA00009619"/>
    </source>
</evidence>
<proteinExistence type="inferred from homology"/>
<reference evidence="2 3" key="1">
    <citation type="journal article" date="2018" name="Sci. Rep.">
        <title>Genomic signatures of local adaptation to the degree of environmental predictability in rotifers.</title>
        <authorList>
            <person name="Franch-Gras L."/>
            <person name="Hahn C."/>
            <person name="Garcia-Roger E.M."/>
            <person name="Carmona M.J."/>
            <person name="Serra M."/>
            <person name="Gomez A."/>
        </authorList>
    </citation>
    <scope>NUCLEOTIDE SEQUENCE [LARGE SCALE GENOMIC DNA]</scope>
    <source>
        <strain evidence="2">HYR1</strain>
    </source>
</reference>
<comment type="similarity">
    <text evidence="1">Belongs to the CFAP298 family.</text>
</comment>
<dbReference type="STRING" id="10195.A0A3M7SCL4"/>
<dbReference type="Proteomes" id="UP000276133">
    <property type="component" value="Unassembled WGS sequence"/>
</dbReference>
<gene>
    <name evidence="2" type="ORF">BpHYR1_021260</name>
</gene>
<keyword evidence="3" id="KW-1185">Reference proteome</keyword>
<organism evidence="2 3">
    <name type="scientific">Brachionus plicatilis</name>
    <name type="common">Marine rotifer</name>
    <name type="synonym">Brachionus muelleri</name>
    <dbReference type="NCBI Taxonomy" id="10195"/>
    <lineage>
        <taxon>Eukaryota</taxon>
        <taxon>Metazoa</taxon>
        <taxon>Spiralia</taxon>
        <taxon>Gnathifera</taxon>
        <taxon>Rotifera</taxon>
        <taxon>Eurotatoria</taxon>
        <taxon>Monogononta</taxon>
        <taxon>Pseudotrocha</taxon>
        <taxon>Ploima</taxon>
        <taxon>Brachionidae</taxon>
        <taxon>Brachionus</taxon>
    </lineage>
</organism>
<dbReference type="PANTHER" id="PTHR13238:SF0">
    <property type="entry name" value="CILIA- AND FLAGELLA-ASSOCIATED PROTEIN 298"/>
    <property type="match status" value="1"/>
</dbReference>